<name>A0A6J5LIX7_9CAUD</name>
<organism evidence="1">
    <name type="scientific">uncultured Caudovirales phage</name>
    <dbReference type="NCBI Taxonomy" id="2100421"/>
    <lineage>
        <taxon>Viruses</taxon>
        <taxon>Duplodnaviria</taxon>
        <taxon>Heunggongvirae</taxon>
        <taxon>Uroviricota</taxon>
        <taxon>Caudoviricetes</taxon>
        <taxon>Peduoviridae</taxon>
        <taxon>Maltschvirus</taxon>
        <taxon>Maltschvirus maltsch</taxon>
    </lineage>
</organism>
<proteinExistence type="predicted"/>
<gene>
    <name evidence="1" type="ORF">UFOVP257_99</name>
</gene>
<reference evidence="1" key="1">
    <citation type="submission" date="2020-04" db="EMBL/GenBank/DDBJ databases">
        <authorList>
            <person name="Chiriac C."/>
            <person name="Salcher M."/>
            <person name="Ghai R."/>
            <person name="Kavagutti S V."/>
        </authorList>
    </citation>
    <scope>NUCLEOTIDE SEQUENCE</scope>
</reference>
<evidence type="ECO:0000313" key="1">
    <source>
        <dbReference type="EMBL" id="CAB4133253.1"/>
    </source>
</evidence>
<accession>A0A6J5LIX7</accession>
<sequence length="87" mass="10024">MNEQIQNLKDKIWTEEYWTNPNTDKLLPAQLNKFAELIVKECADLYTHDDVMAPVGQSAYGEAYQDGWIEGTKAYRETILEHFGVGE</sequence>
<protein>
    <submittedName>
        <fullName evidence="1">Uncharacterized protein</fullName>
    </submittedName>
</protein>
<dbReference type="EMBL" id="LR796274">
    <property type="protein sequence ID" value="CAB4133253.1"/>
    <property type="molecule type" value="Genomic_DNA"/>
</dbReference>